<gene>
    <name evidence="3" type="ORF">PVOR_19134</name>
</gene>
<name>A0A2R9ST33_9BACL</name>
<evidence type="ECO:0000256" key="1">
    <source>
        <dbReference type="ARBA" id="ARBA00022801"/>
    </source>
</evidence>
<dbReference type="EMBL" id="ADHJ01000031">
    <property type="protein sequence ID" value="EFU40526.1"/>
    <property type="molecule type" value="Genomic_DNA"/>
</dbReference>
<feature type="domain" description="Alpha/beta hydrolase fold-3" evidence="2">
    <location>
        <begin position="80"/>
        <end position="279"/>
    </location>
</feature>
<dbReference type="RefSeq" id="WP_006210656.1">
    <property type="nucleotide sequence ID" value="NZ_ADHJ01000031.1"/>
</dbReference>
<evidence type="ECO:0000259" key="2">
    <source>
        <dbReference type="Pfam" id="PF07859"/>
    </source>
</evidence>
<sequence length="299" mass="33816">MKRSIRSKLIESILLMSGTKQRYSDKVKFAKFLEQKRTVNAKPYFLPKGIQQKLNIGLDQSYGKDCYVFHGYKQVDDKYIIYLLGGGHINRPVGGNWKFIRKVADLSNATVIVPIYPKAPLHQYHESYDQVLPIYEKLLMKTSPQNIILMGDSAGGGFALGLAQLLKEKDLPQPSRIILISPWLDITLSNPDIQQFEKNDATLGSYGLTIIGRLYAGDTDPNHYLLSPINGDIQGLGEISLFIGTHDLMVADARKFRDRAKKEGVMINYYEYPKMNHVFPAMPIPEAKKAIRQIIDLIS</sequence>
<evidence type="ECO:0000313" key="4">
    <source>
        <dbReference type="Proteomes" id="UP000003094"/>
    </source>
</evidence>
<dbReference type="Proteomes" id="UP000003094">
    <property type="component" value="Unassembled WGS sequence"/>
</dbReference>
<dbReference type="PANTHER" id="PTHR48081">
    <property type="entry name" value="AB HYDROLASE SUPERFAMILY PROTEIN C4A8.06C"/>
    <property type="match status" value="1"/>
</dbReference>
<dbReference type="GO" id="GO:0016787">
    <property type="term" value="F:hydrolase activity"/>
    <property type="evidence" value="ECO:0007669"/>
    <property type="project" value="UniProtKB-KW"/>
</dbReference>
<keyword evidence="4" id="KW-1185">Reference proteome</keyword>
<dbReference type="Gene3D" id="3.40.50.1820">
    <property type="entry name" value="alpha/beta hydrolase"/>
    <property type="match status" value="1"/>
</dbReference>
<dbReference type="InterPro" id="IPR013094">
    <property type="entry name" value="AB_hydrolase_3"/>
</dbReference>
<dbReference type="SUPFAM" id="SSF53474">
    <property type="entry name" value="alpha/beta-Hydrolases"/>
    <property type="match status" value="1"/>
</dbReference>
<dbReference type="InterPro" id="IPR050300">
    <property type="entry name" value="GDXG_lipolytic_enzyme"/>
</dbReference>
<keyword evidence="1 3" id="KW-0378">Hydrolase</keyword>
<reference evidence="3 4" key="1">
    <citation type="journal article" date="2010" name="BMC Genomics">
        <title>Genome sequence of the pattern forming Paenibacillus vortex bacterium reveals potential for thriving in complex environments.</title>
        <authorList>
            <person name="Sirota-Madi A."/>
            <person name="Olender T."/>
            <person name="Helman Y."/>
            <person name="Ingham C."/>
            <person name="Brainis I."/>
            <person name="Roth D."/>
            <person name="Hagi E."/>
            <person name="Brodsky L."/>
            <person name="Leshkowitz D."/>
            <person name="Galatenko V."/>
            <person name="Nikolaev V."/>
            <person name="Mugasimangalam R.C."/>
            <person name="Bransburg-Zabary S."/>
            <person name="Gutnick D.L."/>
            <person name="Lancet D."/>
            <person name="Ben-Jacob E."/>
        </authorList>
    </citation>
    <scope>NUCLEOTIDE SEQUENCE [LARGE SCALE GENOMIC DNA]</scope>
    <source>
        <strain evidence="3 4">V453</strain>
    </source>
</reference>
<evidence type="ECO:0000313" key="3">
    <source>
        <dbReference type="EMBL" id="EFU40526.1"/>
    </source>
</evidence>
<organism evidence="3 4">
    <name type="scientific">Paenibacillus vortex V453</name>
    <dbReference type="NCBI Taxonomy" id="715225"/>
    <lineage>
        <taxon>Bacteria</taxon>
        <taxon>Bacillati</taxon>
        <taxon>Bacillota</taxon>
        <taxon>Bacilli</taxon>
        <taxon>Bacillales</taxon>
        <taxon>Paenibacillaceae</taxon>
        <taxon>Paenibacillus</taxon>
    </lineage>
</organism>
<protein>
    <submittedName>
        <fullName evidence="3">Hydrolase</fullName>
    </submittedName>
</protein>
<accession>A0A2R9ST33</accession>
<proteinExistence type="predicted"/>
<comment type="caution">
    <text evidence="3">The sequence shown here is derived from an EMBL/GenBank/DDBJ whole genome shotgun (WGS) entry which is preliminary data.</text>
</comment>
<dbReference type="InterPro" id="IPR029058">
    <property type="entry name" value="AB_hydrolase_fold"/>
</dbReference>
<dbReference type="Pfam" id="PF07859">
    <property type="entry name" value="Abhydrolase_3"/>
    <property type="match status" value="1"/>
</dbReference>
<dbReference type="AlphaFoldDB" id="A0A2R9ST33"/>
<dbReference type="KEGG" id="pvo:PVOR_19134"/>
<dbReference type="PANTHER" id="PTHR48081:SF8">
    <property type="entry name" value="ALPHA_BETA HYDROLASE FOLD-3 DOMAIN-CONTAINING PROTEIN-RELATED"/>
    <property type="match status" value="1"/>
</dbReference>